<name>A0A2S4UIT6_9BASI</name>
<dbReference type="EMBL" id="PKSL01000271">
    <property type="protein sequence ID" value="POV97146.1"/>
    <property type="molecule type" value="Genomic_DNA"/>
</dbReference>
<evidence type="ECO:0008006" key="4">
    <source>
        <dbReference type="Google" id="ProtNLM"/>
    </source>
</evidence>
<keyword evidence="3" id="KW-1185">Reference proteome</keyword>
<organism evidence="2 3">
    <name type="scientific">Puccinia striiformis</name>
    <dbReference type="NCBI Taxonomy" id="27350"/>
    <lineage>
        <taxon>Eukaryota</taxon>
        <taxon>Fungi</taxon>
        <taxon>Dikarya</taxon>
        <taxon>Basidiomycota</taxon>
        <taxon>Pucciniomycotina</taxon>
        <taxon>Pucciniomycetes</taxon>
        <taxon>Pucciniales</taxon>
        <taxon>Pucciniaceae</taxon>
        <taxon>Puccinia</taxon>
    </lineage>
</organism>
<dbReference type="Gene3D" id="1.20.58.1180">
    <property type="match status" value="1"/>
</dbReference>
<evidence type="ECO:0000313" key="3">
    <source>
        <dbReference type="Proteomes" id="UP000239156"/>
    </source>
</evidence>
<gene>
    <name evidence="2" type="ORF">PSTT_15239</name>
</gene>
<dbReference type="Proteomes" id="UP000239156">
    <property type="component" value="Unassembled WGS sequence"/>
</dbReference>
<dbReference type="VEuPathDB" id="FungiDB:PSTT_15239"/>
<reference evidence="2" key="1">
    <citation type="submission" date="2017-12" db="EMBL/GenBank/DDBJ databases">
        <title>Gene loss provides genomic basis for host adaptation in cereal stripe rust fungi.</title>
        <authorList>
            <person name="Xia C."/>
        </authorList>
    </citation>
    <scope>NUCLEOTIDE SEQUENCE [LARGE SCALE GENOMIC DNA]</scope>
    <source>
        <strain evidence="2">93-210</strain>
    </source>
</reference>
<sequence length="431" mass="49428">MINRHSRLTRSIGQVGQIQSTTSPRLTLLQAQRNLSATTSAAATPTEDVKEIKKTKDNFARGNQSKKTSPSISPSIQKAFQESIEFLKRDAERLQTSSKMFKVHQIQSNLREIERLEILSEINDVQVRKNHNSGSDQVDMSKPIYRFLEQQRWRKNGQLGRLMETVHRLRVFPDLFPSIDPAVDLKIKFEHTYSVGTYRTVNVGNFVPSSRSTKQPAIQAQVFHPEPRLYTIVMVDPDAPDPRNHSFTNFLHWVRTNVSISATTNGELDLTPTHPEAEELKYVGPHPAEGSGTHRYTVMLFEQSGPIDLSVHSHHLLERKGFSLRRFSKDLDLKPAGVMAWISQWHERDADFISSIYRDQLHIREPRYGKEPKPYSTKTKLPSHTPLPLTHRHPPVIPWRQKIASSSADPTSILFIEIQNLFNFPIQWLSE</sequence>
<protein>
    <recommendedName>
        <fullName evidence="4">Phosphatidylethanolamine-binding protein</fullName>
    </recommendedName>
</protein>
<feature type="compositionally biased region" description="Low complexity" evidence="1">
    <location>
        <begin position="65"/>
        <end position="74"/>
    </location>
</feature>
<feature type="region of interest" description="Disordered" evidence="1">
    <location>
        <begin position="367"/>
        <end position="387"/>
    </location>
</feature>
<dbReference type="AlphaFoldDB" id="A0A2S4UIT6"/>
<dbReference type="InterPro" id="IPR008914">
    <property type="entry name" value="PEBP"/>
</dbReference>
<dbReference type="VEuPathDB" id="FungiDB:PSHT_08348"/>
<proteinExistence type="predicted"/>
<dbReference type="InterPro" id="IPR035810">
    <property type="entry name" value="PEBP_euk"/>
</dbReference>
<dbReference type="InterPro" id="IPR036610">
    <property type="entry name" value="PEBP-like_sf"/>
</dbReference>
<dbReference type="CDD" id="cd00866">
    <property type="entry name" value="PEBP_euk"/>
    <property type="match status" value="1"/>
</dbReference>
<dbReference type="SUPFAM" id="SSF49777">
    <property type="entry name" value="PEBP-like"/>
    <property type="match status" value="1"/>
</dbReference>
<dbReference type="Pfam" id="PF01161">
    <property type="entry name" value="PBP"/>
    <property type="match status" value="1"/>
</dbReference>
<dbReference type="PANTHER" id="PTHR11362:SF82">
    <property type="entry name" value="PHOSPHATIDYLETHANOLAMINE-BINDING PROTEIN 4"/>
    <property type="match status" value="1"/>
</dbReference>
<dbReference type="PANTHER" id="PTHR11362">
    <property type="entry name" value="PHOSPHATIDYLETHANOLAMINE-BINDING PROTEIN"/>
    <property type="match status" value="1"/>
</dbReference>
<feature type="region of interest" description="Disordered" evidence="1">
    <location>
        <begin position="55"/>
        <end position="74"/>
    </location>
</feature>
<comment type="caution">
    <text evidence="2">The sequence shown here is derived from an EMBL/GenBank/DDBJ whole genome shotgun (WGS) entry which is preliminary data.</text>
</comment>
<evidence type="ECO:0000313" key="2">
    <source>
        <dbReference type="EMBL" id="POV97146.1"/>
    </source>
</evidence>
<dbReference type="Gene3D" id="3.90.280.10">
    <property type="entry name" value="PEBP-like"/>
    <property type="match status" value="1"/>
</dbReference>
<feature type="compositionally biased region" description="Low complexity" evidence="1">
    <location>
        <begin position="377"/>
        <end position="387"/>
    </location>
</feature>
<accession>A0A2S4UIT6</accession>
<evidence type="ECO:0000256" key="1">
    <source>
        <dbReference type="SAM" id="MobiDB-lite"/>
    </source>
</evidence>